<organism evidence="2 3">
    <name type="scientific">Streptomyces luteogriseus</name>
    <dbReference type="NCBI Taxonomy" id="68233"/>
    <lineage>
        <taxon>Bacteria</taxon>
        <taxon>Bacillati</taxon>
        <taxon>Actinomycetota</taxon>
        <taxon>Actinomycetes</taxon>
        <taxon>Kitasatosporales</taxon>
        <taxon>Streptomycetaceae</taxon>
        <taxon>Streptomyces</taxon>
    </lineage>
</organism>
<protein>
    <submittedName>
        <fullName evidence="2">Uncharacterized protein</fullName>
    </submittedName>
</protein>
<evidence type="ECO:0000256" key="1">
    <source>
        <dbReference type="SAM" id="MobiDB-lite"/>
    </source>
</evidence>
<comment type="caution">
    <text evidence="2">The sequence shown here is derived from an EMBL/GenBank/DDBJ whole genome shotgun (WGS) entry which is preliminary data.</text>
</comment>
<feature type="compositionally biased region" description="Basic and acidic residues" evidence="1">
    <location>
        <begin position="68"/>
        <end position="79"/>
    </location>
</feature>
<dbReference type="EMBL" id="JACHMS010000001">
    <property type="protein sequence ID" value="MBB4715633.1"/>
    <property type="molecule type" value="Genomic_DNA"/>
</dbReference>
<feature type="region of interest" description="Disordered" evidence="1">
    <location>
        <begin position="1"/>
        <end position="39"/>
    </location>
</feature>
<dbReference type="Proteomes" id="UP000565089">
    <property type="component" value="Unassembled WGS sequence"/>
</dbReference>
<feature type="compositionally biased region" description="Basic and acidic residues" evidence="1">
    <location>
        <begin position="1"/>
        <end position="11"/>
    </location>
</feature>
<proteinExistence type="predicted"/>
<evidence type="ECO:0000313" key="3">
    <source>
        <dbReference type="Proteomes" id="UP000565089"/>
    </source>
</evidence>
<keyword evidence="3" id="KW-1185">Reference proteome</keyword>
<feature type="compositionally biased region" description="Basic residues" evidence="1">
    <location>
        <begin position="27"/>
        <end position="37"/>
    </location>
</feature>
<sequence length="79" mass="8732">MGRPTGRDRCRGGPGPGQRPGPCLFPGRRRRHLRGGRRPGAYATGGWRCCRAVSHSRGLTSRANPCGDVREAPARRRRR</sequence>
<reference evidence="2 3" key="1">
    <citation type="submission" date="2020-08" db="EMBL/GenBank/DDBJ databases">
        <title>Sequencing the genomes of 1000 actinobacteria strains.</title>
        <authorList>
            <person name="Klenk H.-P."/>
        </authorList>
    </citation>
    <scope>NUCLEOTIDE SEQUENCE [LARGE SCALE GENOMIC DNA]</scope>
    <source>
        <strain evidence="2 3">DSM 40483</strain>
    </source>
</reference>
<dbReference type="AlphaFoldDB" id="A0A7W7DS76"/>
<gene>
    <name evidence="2" type="ORF">BJ965_005515</name>
</gene>
<accession>A0A7W7DS76</accession>
<name>A0A7W7DS76_9ACTN</name>
<feature type="region of interest" description="Disordered" evidence="1">
    <location>
        <begin position="56"/>
        <end position="79"/>
    </location>
</feature>
<evidence type="ECO:0000313" key="2">
    <source>
        <dbReference type="EMBL" id="MBB4715633.1"/>
    </source>
</evidence>